<evidence type="ECO:0000313" key="3">
    <source>
        <dbReference type="EMBL" id="KAF4625770.1"/>
    </source>
</evidence>
<dbReference type="GO" id="GO:0051213">
    <property type="term" value="F:dioxygenase activity"/>
    <property type="evidence" value="ECO:0007669"/>
    <property type="project" value="InterPro"/>
</dbReference>
<organism evidence="3 4">
    <name type="scientific">Cudoniella acicularis</name>
    <dbReference type="NCBI Taxonomy" id="354080"/>
    <lineage>
        <taxon>Eukaryota</taxon>
        <taxon>Fungi</taxon>
        <taxon>Dikarya</taxon>
        <taxon>Ascomycota</taxon>
        <taxon>Pezizomycotina</taxon>
        <taxon>Leotiomycetes</taxon>
        <taxon>Helotiales</taxon>
        <taxon>Tricladiaceae</taxon>
        <taxon>Cudoniella</taxon>
    </lineage>
</organism>
<dbReference type="AlphaFoldDB" id="A0A8H4VZ77"/>
<dbReference type="Proteomes" id="UP000566819">
    <property type="component" value="Unassembled WGS sequence"/>
</dbReference>
<keyword evidence="1" id="KW-0560">Oxidoreductase</keyword>
<dbReference type="Gene3D" id="3.40.830.10">
    <property type="entry name" value="LigB-like"/>
    <property type="match status" value="1"/>
</dbReference>
<evidence type="ECO:0000256" key="1">
    <source>
        <dbReference type="ARBA" id="ARBA00023002"/>
    </source>
</evidence>
<comment type="caution">
    <text evidence="3">The sequence shown here is derived from an EMBL/GenBank/DDBJ whole genome shotgun (WGS) entry which is preliminary data.</text>
</comment>
<sequence length="206" mass="23013">MPSTESKYPTPVFFFSHGSTMMLGEDSEPAEFWKSVGDEALRRGVKSIVMMGAHWECTGDEIQVAMNPKPEKTPVAYVAPKRYHNFQITPDIAMGKRVLQMLRNAGFNATPNPTFNFIHDTFLILIRMFPMQKTNIPVVLISANARFDPHYHVKVGNGAIPRQLRPADTAWRVRTGVPPGDGRCIHHESGPDVAQGDSEPDEEPEV</sequence>
<dbReference type="CDD" id="cd07363">
    <property type="entry name" value="45_DOPA_Dioxygenase"/>
    <property type="match status" value="1"/>
</dbReference>
<name>A0A8H4VZ77_9HELO</name>
<keyword evidence="4" id="KW-1185">Reference proteome</keyword>
<reference evidence="3 4" key="1">
    <citation type="submission" date="2020-03" db="EMBL/GenBank/DDBJ databases">
        <title>Draft Genome Sequence of Cudoniella acicularis.</title>
        <authorList>
            <person name="Buettner E."/>
            <person name="Kellner H."/>
        </authorList>
    </citation>
    <scope>NUCLEOTIDE SEQUENCE [LARGE SCALE GENOMIC DNA]</scope>
    <source>
        <strain evidence="3 4">DSM 108380</strain>
    </source>
</reference>
<dbReference type="PANTHER" id="PTHR30096:SF1">
    <property type="entry name" value="AROMATIC RING-OPENING DIOXYGENASE FAMILY PROTEIN (AFU_ORTHOLOGUE AFUA_7G00640)"/>
    <property type="match status" value="1"/>
</dbReference>
<evidence type="ECO:0008006" key="5">
    <source>
        <dbReference type="Google" id="ProtNLM"/>
    </source>
</evidence>
<dbReference type="OrthoDB" id="7396853at2759"/>
<evidence type="ECO:0000313" key="4">
    <source>
        <dbReference type="Proteomes" id="UP000566819"/>
    </source>
</evidence>
<gene>
    <name evidence="3" type="ORF">G7Y89_g12401</name>
</gene>
<accession>A0A8H4VZ77</accession>
<dbReference type="GO" id="GO:0008270">
    <property type="term" value="F:zinc ion binding"/>
    <property type="evidence" value="ECO:0007669"/>
    <property type="project" value="InterPro"/>
</dbReference>
<dbReference type="SUPFAM" id="SSF53213">
    <property type="entry name" value="LigB-like"/>
    <property type="match status" value="1"/>
</dbReference>
<protein>
    <recommendedName>
        <fullName evidence="5">Extradiol ring-cleavage dioxygenase class III enzyme subunit B domain-containing protein</fullName>
    </recommendedName>
</protein>
<proteinExistence type="predicted"/>
<dbReference type="InterPro" id="IPR014436">
    <property type="entry name" value="Extradiol_dOase_DODA"/>
</dbReference>
<dbReference type="PANTHER" id="PTHR30096">
    <property type="entry name" value="4,5-DOPA DIOXYGENASE EXTRADIOL-LIKE PROTEIN"/>
    <property type="match status" value="1"/>
</dbReference>
<evidence type="ECO:0000256" key="2">
    <source>
        <dbReference type="SAM" id="MobiDB-lite"/>
    </source>
</evidence>
<dbReference type="EMBL" id="JAAMPI010001299">
    <property type="protein sequence ID" value="KAF4625770.1"/>
    <property type="molecule type" value="Genomic_DNA"/>
</dbReference>
<feature type="region of interest" description="Disordered" evidence="2">
    <location>
        <begin position="179"/>
        <end position="206"/>
    </location>
</feature>